<accession>A0A0V1AJF6</accession>
<dbReference type="EMBL" id="JYDR01006512">
    <property type="protein sequence ID" value="KRY24884.1"/>
    <property type="molecule type" value="Genomic_DNA"/>
</dbReference>
<evidence type="ECO:0000256" key="1">
    <source>
        <dbReference type="SAM" id="MobiDB-lite"/>
    </source>
</evidence>
<name>A0A0V1AJF6_TRIPS</name>
<reference evidence="2 3" key="1">
    <citation type="submission" date="2015-01" db="EMBL/GenBank/DDBJ databases">
        <title>Evolution of Trichinella species and genotypes.</title>
        <authorList>
            <person name="Korhonen P.K."/>
            <person name="Edoardo P."/>
            <person name="Giuseppe L.R."/>
            <person name="Gasser R.B."/>
        </authorList>
    </citation>
    <scope>NUCLEOTIDE SEQUENCE [LARGE SCALE GENOMIC DNA]</scope>
    <source>
        <strain evidence="2">ISS13</strain>
    </source>
</reference>
<sequence>MCEKKTPALKQHRRPINEVTLAAPVTPSSSKLWKKNGRRGSRSPDGIT</sequence>
<feature type="compositionally biased region" description="Basic residues" evidence="1">
    <location>
        <begin position="32"/>
        <end position="41"/>
    </location>
</feature>
<feature type="non-terminal residue" evidence="2">
    <location>
        <position position="48"/>
    </location>
</feature>
<comment type="caution">
    <text evidence="2">The sequence shown here is derived from an EMBL/GenBank/DDBJ whole genome shotgun (WGS) entry which is preliminary data.</text>
</comment>
<protein>
    <submittedName>
        <fullName evidence="2">Uncharacterized protein</fullName>
    </submittedName>
</protein>
<proteinExistence type="predicted"/>
<dbReference type="Proteomes" id="UP000054632">
    <property type="component" value="Unassembled WGS sequence"/>
</dbReference>
<organism evidence="2 3">
    <name type="scientific">Trichinella pseudospiralis</name>
    <name type="common">Parasitic roundworm</name>
    <dbReference type="NCBI Taxonomy" id="6337"/>
    <lineage>
        <taxon>Eukaryota</taxon>
        <taxon>Metazoa</taxon>
        <taxon>Ecdysozoa</taxon>
        <taxon>Nematoda</taxon>
        <taxon>Enoplea</taxon>
        <taxon>Dorylaimia</taxon>
        <taxon>Trichinellida</taxon>
        <taxon>Trichinellidae</taxon>
        <taxon>Trichinella</taxon>
    </lineage>
</organism>
<evidence type="ECO:0000313" key="3">
    <source>
        <dbReference type="Proteomes" id="UP000054632"/>
    </source>
</evidence>
<feature type="region of interest" description="Disordered" evidence="1">
    <location>
        <begin position="1"/>
        <end position="48"/>
    </location>
</feature>
<evidence type="ECO:0000313" key="2">
    <source>
        <dbReference type="EMBL" id="KRY24884.1"/>
    </source>
</evidence>
<gene>
    <name evidence="2" type="ORF">T4A_13543</name>
</gene>
<dbReference type="AlphaFoldDB" id="A0A0V1AJF6"/>